<gene>
    <name evidence="1" type="ORF">APLA_LOCUS2433</name>
</gene>
<comment type="caution">
    <text evidence="1">The sequence shown here is derived from an EMBL/GenBank/DDBJ whole genome shotgun (WGS) entry which is preliminary data.</text>
</comment>
<dbReference type="PANTHER" id="PTHR45823:SF1">
    <property type="entry name" value="T-SNARE COILED-COIL HOMOLOGY DOMAIN-CONTAINING PROTEIN"/>
    <property type="match status" value="1"/>
</dbReference>
<protein>
    <submittedName>
        <fullName evidence="1">Uncharacterized protein</fullName>
    </submittedName>
</protein>
<dbReference type="AlphaFoldDB" id="A0A8S0Z206"/>
<dbReference type="PANTHER" id="PTHR45823">
    <property type="entry name" value="T-SNARE COILED-COIL HOMOLOGY DOMAIN-CONTAINING PROTEIN"/>
    <property type="match status" value="1"/>
</dbReference>
<proteinExistence type="predicted"/>
<sequence length="98" mass="10809">MDSMKTAFTALQKRVVRLETSVVGVKYATSVKVPFCDGSTSWTAYWQQFQTVAASNGWMEEQCLSALTVALRGQVLTVLEALPDSGSRYKQLLEALKS</sequence>
<evidence type="ECO:0000313" key="2">
    <source>
        <dbReference type="Proteomes" id="UP000494256"/>
    </source>
</evidence>
<evidence type="ECO:0000313" key="1">
    <source>
        <dbReference type="EMBL" id="CAB3225816.1"/>
    </source>
</evidence>
<reference evidence="1 2" key="1">
    <citation type="submission" date="2020-04" db="EMBL/GenBank/DDBJ databases">
        <authorList>
            <person name="Wallbank WR R."/>
            <person name="Pardo Diaz C."/>
            <person name="Kozak K."/>
            <person name="Martin S."/>
            <person name="Jiggins C."/>
            <person name="Moest M."/>
            <person name="Warren A I."/>
            <person name="Byers J.R.P. K."/>
            <person name="Montejo-Kovacevich G."/>
            <person name="Yen C E."/>
        </authorList>
    </citation>
    <scope>NUCLEOTIDE SEQUENCE [LARGE SCALE GENOMIC DNA]</scope>
</reference>
<name>A0A8S0Z206_ARCPL</name>
<dbReference type="Proteomes" id="UP000494256">
    <property type="component" value="Unassembled WGS sequence"/>
</dbReference>
<organism evidence="1 2">
    <name type="scientific">Arctia plantaginis</name>
    <name type="common">Wood tiger moth</name>
    <name type="synonym">Phalaena plantaginis</name>
    <dbReference type="NCBI Taxonomy" id="874455"/>
    <lineage>
        <taxon>Eukaryota</taxon>
        <taxon>Metazoa</taxon>
        <taxon>Ecdysozoa</taxon>
        <taxon>Arthropoda</taxon>
        <taxon>Hexapoda</taxon>
        <taxon>Insecta</taxon>
        <taxon>Pterygota</taxon>
        <taxon>Neoptera</taxon>
        <taxon>Endopterygota</taxon>
        <taxon>Lepidoptera</taxon>
        <taxon>Glossata</taxon>
        <taxon>Ditrysia</taxon>
        <taxon>Noctuoidea</taxon>
        <taxon>Erebidae</taxon>
        <taxon>Arctiinae</taxon>
        <taxon>Arctia</taxon>
    </lineage>
</organism>
<accession>A0A8S0Z206</accession>
<dbReference type="EMBL" id="CADEBD010000226">
    <property type="protein sequence ID" value="CAB3225816.1"/>
    <property type="molecule type" value="Genomic_DNA"/>
</dbReference>
<dbReference type="OrthoDB" id="5986054at2759"/>